<feature type="compositionally biased region" description="Polar residues" evidence="1">
    <location>
        <begin position="318"/>
        <end position="327"/>
    </location>
</feature>
<accession>A0AAV7I8Q8</accession>
<evidence type="ECO:0000313" key="3">
    <source>
        <dbReference type="Proteomes" id="UP000826195"/>
    </source>
</evidence>
<feature type="region of interest" description="Disordered" evidence="1">
    <location>
        <begin position="269"/>
        <end position="288"/>
    </location>
</feature>
<name>A0AAV7I8Q8_COTGL</name>
<feature type="compositionally biased region" description="Polar residues" evidence="1">
    <location>
        <begin position="1015"/>
        <end position="1028"/>
    </location>
</feature>
<reference evidence="2 3" key="1">
    <citation type="journal article" date="2021" name="J. Hered.">
        <title>A chromosome-level genome assembly of the parasitoid wasp, Cotesia glomerata (Hymenoptera: Braconidae).</title>
        <authorList>
            <person name="Pinto B.J."/>
            <person name="Weis J.J."/>
            <person name="Gamble T."/>
            <person name="Ode P.J."/>
            <person name="Paul R."/>
            <person name="Zaspel J.M."/>
        </authorList>
    </citation>
    <scope>NUCLEOTIDE SEQUENCE [LARGE SCALE GENOMIC DNA]</scope>
    <source>
        <strain evidence="2">CgM1</strain>
    </source>
</reference>
<organism evidence="2 3">
    <name type="scientific">Cotesia glomerata</name>
    <name type="common">Lepidopteran parasitic wasp</name>
    <name type="synonym">Apanteles glomeratus</name>
    <dbReference type="NCBI Taxonomy" id="32391"/>
    <lineage>
        <taxon>Eukaryota</taxon>
        <taxon>Metazoa</taxon>
        <taxon>Ecdysozoa</taxon>
        <taxon>Arthropoda</taxon>
        <taxon>Hexapoda</taxon>
        <taxon>Insecta</taxon>
        <taxon>Pterygota</taxon>
        <taxon>Neoptera</taxon>
        <taxon>Endopterygota</taxon>
        <taxon>Hymenoptera</taxon>
        <taxon>Apocrita</taxon>
        <taxon>Ichneumonoidea</taxon>
        <taxon>Braconidae</taxon>
        <taxon>Microgastrinae</taxon>
        <taxon>Cotesia</taxon>
    </lineage>
</organism>
<dbReference type="PANTHER" id="PTHR33480:SF1">
    <property type="entry name" value="TYR RECOMBINASE DOMAIN-CONTAINING PROTEIN"/>
    <property type="match status" value="1"/>
</dbReference>
<feature type="compositionally biased region" description="Polar residues" evidence="1">
    <location>
        <begin position="220"/>
        <end position="229"/>
    </location>
</feature>
<feature type="region of interest" description="Disordered" evidence="1">
    <location>
        <begin position="1083"/>
        <end position="1105"/>
    </location>
</feature>
<proteinExistence type="predicted"/>
<keyword evidence="3" id="KW-1185">Reference proteome</keyword>
<dbReference type="AlphaFoldDB" id="A0AAV7I8Q8"/>
<dbReference type="PANTHER" id="PTHR33480">
    <property type="entry name" value="SET DOMAIN-CONTAINING PROTEIN-RELATED"/>
    <property type="match status" value="1"/>
</dbReference>
<feature type="compositionally biased region" description="Low complexity" evidence="1">
    <location>
        <begin position="270"/>
        <end position="283"/>
    </location>
</feature>
<dbReference type="EMBL" id="JAHXZJ010002237">
    <property type="protein sequence ID" value="KAH0546611.1"/>
    <property type="molecule type" value="Genomic_DNA"/>
</dbReference>
<evidence type="ECO:0000313" key="2">
    <source>
        <dbReference type="EMBL" id="KAH0546611.1"/>
    </source>
</evidence>
<dbReference type="Proteomes" id="UP000826195">
    <property type="component" value="Unassembled WGS sequence"/>
</dbReference>
<protein>
    <submittedName>
        <fullName evidence="2">Uncharacterized protein</fullName>
    </submittedName>
</protein>
<feature type="region of interest" description="Disordered" evidence="1">
    <location>
        <begin position="950"/>
        <end position="1033"/>
    </location>
</feature>
<gene>
    <name evidence="2" type="ORF">KQX54_012127</name>
</gene>
<feature type="compositionally biased region" description="Acidic residues" evidence="1">
    <location>
        <begin position="952"/>
        <end position="967"/>
    </location>
</feature>
<feature type="region of interest" description="Disordered" evidence="1">
    <location>
        <begin position="300"/>
        <end position="354"/>
    </location>
</feature>
<feature type="region of interest" description="Disordered" evidence="1">
    <location>
        <begin position="68"/>
        <end position="87"/>
    </location>
</feature>
<feature type="compositionally biased region" description="Basic and acidic residues" evidence="1">
    <location>
        <begin position="1083"/>
        <end position="1095"/>
    </location>
</feature>
<evidence type="ECO:0000256" key="1">
    <source>
        <dbReference type="SAM" id="MobiDB-lite"/>
    </source>
</evidence>
<feature type="compositionally biased region" description="Basic residues" evidence="1">
    <location>
        <begin position="1096"/>
        <end position="1105"/>
    </location>
</feature>
<feature type="compositionally biased region" description="Polar residues" evidence="1">
    <location>
        <begin position="334"/>
        <end position="354"/>
    </location>
</feature>
<comment type="caution">
    <text evidence="2">The sequence shown here is derived from an EMBL/GenBank/DDBJ whole genome shotgun (WGS) entry which is preliminary data.</text>
</comment>
<feature type="compositionally biased region" description="Basic residues" evidence="1">
    <location>
        <begin position="997"/>
        <end position="1006"/>
    </location>
</feature>
<sequence length="1105" mass="126549">MFSLIRFVDKNFSVVATSHLRKLGNSKSKFLYGSTPGSESTVHLIKTSDNRKFLERWMIKFKSEGYWVDESSDDSSDKNSATKPDYRASTPINLKTYPTLVVRLSDIRKSGDSFADTTRSESSVAPSIPSKLLEMWESRSPESSPKNLIPLDSDVGNSSNISKKQCNDLTVSNNNNSVYSADISSNESTTISRKKVISTKKRKFDKKNFIMDQPTKKQKISNPDNTNLKTSKRFQPENTQTVTSFSTQDDNVSDFNPNTSSLVKSCDSGNTANISNSANKSSSFETTTISRKKVIPTKKRKFDKKNFIMDQPTKKQKISNPDNTNLKTSKRFQPENTQTVTSFSTQDDNDSDFNPNTSSLVKSCDSGNTANISKSVNKSSSFETIIPFNVNNLIVPASKFVPKNESTAKPERTSKLYFCIFCKQLVTKFARHLEVRHKEENAVQEFLKLPVKSHLCLEKITKIRNKGTLLHNTNEDMNSGVLLTSRRCQVGFNRKATDYLPCSKCNAYFSKQTLRIHVKKCIPEHQAGIHDIFSMSRRKVCYIHERADDLLRRSIFPILNDNEVKDIISYDEIIILYGNFLCEKYVHIRHHSMIRSDLRYLGKHKIAIMKLNPEIKEYASIFHPKHVDTAMKALKSVANWNKKKLMFDTPAVATKMTTLVRKVAKRFKSECIKKGKKDEKIAVEEFLDLWKDEVQQLVNRKAIEDQVSIKSQKKLDMPSKKDIKLLYSYVKAEGDRAQAILNKKFDFEAWKSLTECTLILIQIFNRKRAGDIEQLTLDQFVNQDAVGKNISGELFNSLSKPAQDIAKKFVRITNRGKLGRPVSMLVHSYIVVYVDLIKKYRSQAGVKKSNHYLFGRPTRNSLQLPYFRACPLMRKFSAACGAQVPTALRGTNLRKHVATYTAMIGIEETDVERLASFMGHHKDIHKNYYQMPIPLAEMTKVAHLLEIAIGDDKEENESESSSDEEYYQDNNDNKNDANQNLDETFSIDSRNHEKTAHARKKQSRSKKNNEKKTLNSDSENSNQNSGSRVTPIKRKWSDAENNVLIKYFGKLETLQRTPSIKECQKVIRQYDILKNREPIHVRLHVDNRQRANDRKKQYRKKKRSE</sequence>
<feature type="region of interest" description="Disordered" evidence="1">
    <location>
        <begin position="215"/>
        <end position="240"/>
    </location>
</feature>